<evidence type="ECO:0000256" key="4">
    <source>
        <dbReference type="ARBA" id="ARBA00023267"/>
    </source>
</evidence>
<keyword evidence="3" id="KW-0067">ATP-binding</keyword>
<evidence type="ECO:0000259" key="7">
    <source>
        <dbReference type="PROSITE" id="PS51733"/>
    </source>
</evidence>
<dbReference type="CDD" id="cd16442">
    <property type="entry name" value="BPL"/>
    <property type="match status" value="1"/>
</dbReference>
<evidence type="ECO:0000313" key="9">
    <source>
        <dbReference type="Proteomes" id="UP000577362"/>
    </source>
</evidence>
<dbReference type="NCBIfam" id="TIGR00121">
    <property type="entry name" value="birA_ligase"/>
    <property type="match status" value="1"/>
</dbReference>
<dbReference type="InterPro" id="IPR045864">
    <property type="entry name" value="aa-tRNA-synth_II/BPL/LPL"/>
</dbReference>
<dbReference type="AlphaFoldDB" id="A0A840BTE7"/>
<dbReference type="Gene3D" id="3.30.930.10">
    <property type="entry name" value="Bira Bifunctional Protein, Domain 2"/>
    <property type="match status" value="1"/>
</dbReference>
<dbReference type="GO" id="GO:0005737">
    <property type="term" value="C:cytoplasm"/>
    <property type="evidence" value="ECO:0007669"/>
    <property type="project" value="TreeGrafter"/>
</dbReference>
<evidence type="ECO:0000256" key="6">
    <source>
        <dbReference type="ARBA" id="ARBA00047846"/>
    </source>
</evidence>
<reference evidence="8 9" key="1">
    <citation type="submission" date="2020-08" db="EMBL/GenBank/DDBJ databases">
        <title>Genomic Encyclopedia of Type Strains, Phase IV (KMG-IV): sequencing the most valuable type-strain genomes for metagenomic binning, comparative biology and taxonomic classification.</title>
        <authorList>
            <person name="Goeker M."/>
        </authorList>
    </citation>
    <scope>NUCLEOTIDE SEQUENCE [LARGE SCALE GENOMIC DNA]</scope>
    <source>
        <strain evidence="8 9">DSM 103737</strain>
    </source>
</reference>
<dbReference type="EMBL" id="JACIEN010000001">
    <property type="protein sequence ID" value="MBB4016124.1"/>
    <property type="molecule type" value="Genomic_DNA"/>
</dbReference>
<dbReference type="InterPro" id="IPR004408">
    <property type="entry name" value="Biotin_CoA_COase_ligase"/>
</dbReference>
<proteinExistence type="predicted"/>
<dbReference type="InterPro" id="IPR004143">
    <property type="entry name" value="BPL_LPL_catalytic"/>
</dbReference>
<evidence type="ECO:0000313" key="8">
    <source>
        <dbReference type="EMBL" id="MBB4016124.1"/>
    </source>
</evidence>
<dbReference type="SUPFAM" id="SSF55681">
    <property type="entry name" value="Class II aaRS and biotin synthetases"/>
    <property type="match status" value="1"/>
</dbReference>
<comment type="catalytic activity">
    <reaction evidence="6">
        <text>biotin + L-lysyl-[protein] + ATP = N(6)-biotinyl-L-lysyl-[protein] + AMP + diphosphate + H(+)</text>
        <dbReference type="Rhea" id="RHEA:11756"/>
        <dbReference type="Rhea" id="RHEA-COMP:9752"/>
        <dbReference type="Rhea" id="RHEA-COMP:10505"/>
        <dbReference type="ChEBI" id="CHEBI:15378"/>
        <dbReference type="ChEBI" id="CHEBI:29969"/>
        <dbReference type="ChEBI" id="CHEBI:30616"/>
        <dbReference type="ChEBI" id="CHEBI:33019"/>
        <dbReference type="ChEBI" id="CHEBI:57586"/>
        <dbReference type="ChEBI" id="CHEBI:83144"/>
        <dbReference type="ChEBI" id="CHEBI:456215"/>
        <dbReference type="EC" id="6.3.4.15"/>
    </reaction>
</comment>
<dbReference type="Pfam" id="PF03099">
    <property type="entry name" value="BPL_LplA_LipB"/>
    <property type="match status" value="1"/>
</dbReference>
<evidence type="ECO:0000256" key="2">
    <source>
        <dbReference type="ARBA" id="ARBA00022741"/>
    </source>
</evidence>
<dbReference type="Pfam" id="PF02237">
    <property type="entry name" value="BPL_C"/>
    <property type="match status" value="1"/>
</dbReference>
<evidence type="ECO:0000256" key="3">
    <source>
        <dbReference type="ARBA" id="ARBA00022840"/>
    </source>
</evidence>
<gene>
    <name evidence="8" type="ORF">GGR16_001130</name>
</gene>
<dbReference type="InterPro" id="IPR003142">
    <property type="entry name" value="BPL_C"/>
</dbReference>
<dbReference type="Proteomes" id="UP000577362">
    <property type="component" value="Unassembled WGS sequence"/>
</dbReference>
<keyword evidence="2" id="KW-0547">Nucleotide-binding</keyword>
<comment type="caution">
    <text evidence="8">The sequence shown here is derived from an EMBL/GenBank/DDBJ whole genome shotgun (WGS) entry which is preliminary data.</text>
</comment>
<dbReference type="PANTHER" id="PTHR12835">
    <property type="entry name" value="BIOTIN PROTEIN LIGASE"/>
    <property type="match status" value="1"/>
</dbReference>
<keyword evidence="4" id="KW-0092">Biotin</keyword>
<protein>
    <recommendedName>
        <fullName evidence="5">biotin--[biotin carboxyl-carrier protein] ligase</fullName>
        <ecNumber evidence="5">6.3.4.15</ecNumber>
    </recommendedName>
</protein>
<dbReference type="PROSITE" id="PS51733">
    <property type="entry name" value="BPL_LPL_CATALYTIC"/>
    <property type="match status" value="1"/>
</dbReference>
<feature type="domain" description="BPL/LPL catalytic" evidence="7">
    <location>
        <begin position="16"/>
        <end position="191"/>
    </location>
</feature>
<dbReference type="SUPFAM" id="SSF50037">
    <property type="entry name" value="C-terminal domain of transcriptional repressors"/>
    <property type="match status" value="1"/>
</dbReference>
<keyword evidence="1 8" id="KW-0436">Ligase</keyword>
<dbReference type="InterPro" id="IPR008988">
    <property type="entry name" value="Transcriptional_repressor_C"/>
</dbReference>
<dbReference type="PANTHER" id="PTHR12835:SF5">
    <property type="entry name" value="BIOTIN--PROTEIN LIGASE"/>
    <property type="match status" value="1"/>
</dbReference>
<name>A0A840BTE7_9HYPH</name>
<organism evidence="8 9">
    <name type="scientific">Chelatococcus caeni</name>
    <dbReference type="NCBI Taxonomy" id="1348468"/>
    <lineage>
        <taxon>Bacteria</taxon>
        <taxon>Pseudomonadati</taxon>
        <taxon>Pseudomonadota</taxon>
        <taxon>Alphaproteobacteria</taxon>
        <taxon>Hyphomicrobiales</taxon>
        <taxon>Chelatococcaceae</taxon>
        <taxon>Chelatococcus</taxon>
    </lineage>
</organism>
<dbReference type="GO" id="GO:0005524">
    <property type="term" value="F:ATP binding"/>
    <property type="evidence" value="ECO:0007669"/>
    <property type="project" value="UniProtKB-KW"/>
</dbReference>
<sequence length="261" mass="27546">MERGIISQEAREAGFDAVMLATTTSTNDEALERASSQGADRLWVVAREQTSGRGRHGRQWASPPGNLYASLVLSEPCDPPKAPQLGFVAGLALHDAVAGVTGLAAPRLVLKWPNDLLMDGGKLSGLILEGHRLGPDRHFAVIIGMGLNVAHKPADTPYPARCLAEAVGTVDVSDVFRALSASFAYRLRQWDRGLGFALTRESWLARAAGIGGPARVRLPGGELSGTFAGLDSAGRLLLDTPDGRRTIDAGDLYLGLADTAS</sequence>
<evidence type="ECO:0000256" key="5">
    <source>
        <dbReference type="ARBA" id="ARBA00024227"/>
    </source>
</evidence>
<evidence type="ECO:0000256" key="1">
    <source>
        <dbReference type="ARBA" id="ARBA00022598"/>
    </source>
</evidence>
<dbReference type="EC" id="6.3.4.15" evidence="5"/>
<accession>A0A840BTE7</accession>
<dbReference type="RefSeq" id="WP_245303212.1">
    <property type="nucleotide sequence ID" value="NZ_JACIEN010000001.1"/>
</dbReference>
<dbReference type="Gene3D" id="2.30.30.100">
    <property type="match status" value="1"/>
</dbReference>
<keyword evidence="9" id="KW-1185">Reference proteome</keyword>
<dbReference type="GO" id="GO:0004077">
    <property type="term" value="F:biotin--[biotin carboxyl-carrier protein] ligase activity"/>
    <property type="evidence" value="ECO:0007669"/>
    <property type="project" value="UniProtKB-EC"/>
</dbReference>